<evidence type="ECO:0000256" key="7">
    <source>
        <dbReference type="ARBA" id="ARBA00047899"/>
    </source>
</evidence>
<evidence type="ECO:0000256" key="8">
    <source>
        <dbReference type="ARBA" id="ARBA00048679"/>
    </source>
</evidence>
<dbReference type="InterPro" id="IPR000719">
    <property type="entry name" value="Prot_kinase_dom"/>
</dbReference>
<keyword evidence="6" id="KW-0067">ATP-binding</keyword>
<name>A0ABR1RKH2_9PEZI</name>
<evidence type="ECO:0000256" key="5">
    <source>
        <dbReference type="ARBA" id="ARBA00022777"/>
    </source>
</evidence>
<dbReference type="PROSITE" id="PS50011">
    <property type="entry name" value="PROTEIN_KINASE_DOM"/>
    <property type="match status" value="1"/>
</dbReference>
<evidence type="ECO:0000256" key="1">
    <source>
        <dbReference type="ARBA" id="ARBA00012513"/>
    </source>
</evidence>
<reference evidence="11 12" key="1">
    <citation type="submission" date="2023-01" db="EMBL/GenBank/DDBJ databases">
        <title>Analysis of 21 Apiospora genomes using comparative genomics revels a genus with tremendous synthesis potential of carbohydrate active enzymes and secondary metabolites.</title>
        <authorList>
            <person name="Sorensen T."/>
        </authorList>
    </citation>
    <scope>NUCLEOTIDE SEQUENCE [LARGE SCALE GENOMIC DNA]</scope>
    <source>
        <strain evidence="11 12">CBS 20057</strain>
    </source>
</reference>
<organism evidence="11 12">
    <name type="scientific">Apiospora marii</name>
    <dbReference type="NCBI Taxonomy" id="335849"/>
    <lineage>
        <taxon>Eukaryota</taxon>
        <taxon>Fungi</taxon>
        <taxon>Dikarya</taxon>
        <taxon>Ascomycota</taxon>
        <taxon>Pezizomycotina</taxon>
        <taxon>Sordariomycetes</taxon>
        <taxon>Xylariomycetidae</taxon>
        <taxon>Amphisphaeriales</taxon>
        <taxon>Apiosporaceae</taxon>
        <taxon>Apiospora</taxon>
    </lineage>
</organism>
<dbReference type="PANTHER" id="PTHR43671">
    <property type="entry name" value="SERINE/THREONINE-PROTEIN KINASE NEK"/>
    <property type="match status" value="1"/>
</dbReference>
<evidence type="ECO:0000256" key="2">
    <source>
        <dbReference type="ARBA" id="ARBA00022527"/>
    </source>
</evidence>
<keyword evidence="12" id="KW-1185">Reference proteome</keyword>
<sequence>MGFFRAFFGIEKKKKEKRPRHRRRRDDDDDDQDANLDPWSKEGIAAALRKHFDGGRKRHGLKYRRVVGEGAVGVAALLQDVRKDPAKSYIIKRARKREYMDQLRSEMNILRQFRGAAHISKIVKFKDRGYDQRDELPGPYFITEYLENGTFDDFFKRTCRARVRVPNRVLWHLLLCSADTTVIRACVGLTWPPRGGEGAPDELERVPGQRGPTAAYAHNDLHTENVLVMIGGLQPDVREHEKVPVIKLIDFGAASQIDKCQKPLDEVNFNPMQGHASNMRDVGEVGRERAFSQMKLPRLTKQMMMRLITGIPFALPPWKPVMYGNAQTDASLLWEPKAQERYPLLDEPIRQAVGLMMACRYEHRPTLQQVLDIASRAVRNKRSTDYPRRIQREESSKGIRDFVNRYMFDADEEEF</sequence>
<gene>
    <name evidence="11" type="ORF">PG991_009597</name>
</gene>
<comment type="caution">
    <text evidence="11">The sequence shown here is derived from an EMBL/GenBank/DDBJ whole genome shotgun (WGS) entry which is preliminary data.</text>
</comment>
<proteinExistence type="predicted"/>
<evidence type="ECO:0000256" key="9">
    <source>
        <dbReference type="SAM" id="MobiDB-lite"/>
    </source>
</evidence>
<evidence type="ECO:0000259" key="10">
    <source>
        <dbReference type="PROSITE" id="PS50011"/>
    </source>
</evidence>
<comment type="catalytic activity">
    <reaction evidence="8">
        <text>L-seryl-[protein] + ATP = O-phospho-L-seryl-[protein] + ADP + H(+)</text>
        <dbReference type="Rhea" id="RHEA:17989"/>
        <dbReference type="Rhea" id="RHEA-COMP:9863"/>
        <dbReference type="Rhea" id="RHEA-COMP:11604"/>
        <dbReference type="ChEBI" id="CHEBI:15378"/>
        <dbReference type="ChEBI" id="CHEBI:29999"/>
        <dbReference type="ChEBI" id="CHEBI:30616"/>
        <dbReference type="ChEBI" id="CHEBI:83421"/>
        <dbReference type="ChEBI" id="CHEBI:456216"/>
        <dbReference type="EC" id="2.7.11.1"/>
    </reaction>
</comment>
<dbReference type="SMART" id="SM00220">
    <property type="entry name" value="S_TKc"/>
    <property type="match status" value="1"/>
</dbReference>
<keyword evidence="4" id="KW-0547">Nucleotide-binding</keyword>
<evidence type="ECO:0000256" key="4">
    <source>
        <dbReference type="ARBA" id="ARBA00022741"/>
    </source>
</evidence>
<dbReference type="InterPro" id="IPR011009">
    <property type="entry name" value="Kinase-like_dom_sf"/>
</dbReference>
<evidence type="ECO:0000313" key="12">
    <source>
        <dbReference type="Proteomes" id="UP001396898"/>
    </source>
</evidence>
<comment type="catalytic activity">
    <reaction evidence="7">
        <text>L-threonyl-[protein] + ATP = O-phospho-L-threonyl-[protein] + ADP + H(+)</text>
        <dbReference type="Rhea" id="RHEA:46608"/>
        <dbReference type="Rhea" id="RHEA-COMP:11060"/>
        <dbReference type="Rhea" id="RHEA-COMP:11605"/>
        <dbReference type="ChEBI" id="CHEBI:15378"/>
        <dbReference type="ChEBI" id="CHEBI:30013"/>
        <dbReference type="ChEBI" id="CHEBI:30616"/>
        <dbReference type="ChEBI" id="CHEBI:61977"/>
        <dbReference type="ChEBI" id="CHEBI:456216"/>
        <dbReference type="EC" id="2.7.11.1"/>
    </reaction>
</comment>
<keyword evidence="5" id="KW-0418">Kinase</keyword>
<feature type="region of interest" description="Disordered" evidence="9">
    <location>
        <begin position="13"/>
        <end position="37"/>
    </location>
</feature>
<protein>
    <recommendedName>
        <fullName evidence="1">non-specific serine/threonine protein kinase</fullName>
        <ecNumber evidence="1">2.7.11.1</ecNumber>
    </recommendedName>
</protein>
<feature type="compositionally biased region" description="Basic residues" evidence="9">
    <location>
        <begin position="13"/>
        <end position="24"/>
    </location>
</feature>
<dbReference type="InterPro" id="IPR050660">
    <property type="entry name" value="NEK_Ser/Thr_kinase"/>
</dbReference>
<dbReference type="PANTHER" id="PTHR43671:SF98">
    <property type="entry name" value="SERINE_THREONINE-PROTEIN KINASE NEK11"/>
    <property type="match status" value="1"/>
</dbReference>
<dbReference type="SUPFAM" id="SSF56112">
    <property type="entry name" value="Protein kinase-like (PK-like)"/>
    <property type="match status" value="1"/>
</dbReference>
<evidence type="ECO:0000256" key="3">
    <source>
        <dbReference type="ARBA" id="ARBA00022679"/>
    </source>
</evidence>
<dbReference type="Gene3D" id="1.10.510.10">
    <property type="entry name" value="Transferase(Phosphotransferase) domain 1"/>
    <property type="match status" value="1"/>
</dbReference>
<keyword evidence="2" id="KW-0723">Serine/threonine-protein kinase</keyword>
<accession>A0ABR1RKH2</accession>
<keyword evidence="3" id="KW-0808">Transferase</keyword>
<evidence type="ECO:0000256" key="6">
    <source>
        <dbReference type="ARBA" id="ARBA00022840"/>
    </source>
</evidence>
<dbReference type="Proteomes" id="UP001396898">
    <property type="component" value="Unassembled WGS sequence"/>
</dbReference>
<evidence type="ECO:0000313" key="11">
    <source>
        <dbReference type="EMBL" id="KAK8013326.1"/>
    </source>
</evidence>
<feature type="domain" description="Protein kinase" evidence="10">
    <location>
        <begin position="61"/>
        <end position="378"/>
    </location>
</feature>
<dbReference type="EC" id="2.7.11.1" evidence="1"/>
<dbReference type="EMBL" id="JAQQWI010000014">
    <property type="protein sequence ID" value="KAK8013326.1"/>
    <property type="molecule type" value="Genomic_DNA"/>
</dbReference>